<keyword evidence="3" id="KW-1185">Reference proteome</keyword>
<dbReference type="AlphaFoldDB" id="A0A420DR08"/>
<dbReference type="Proteomes" id="UP000284407">
    <property type="component" value="Unassembled WGS sequence"/>
</dbReference>
<reference evidence="2 3" key="1">
    <citation type="submission" date="2018-09" db="EMBL/GenBank/DDBJ databases">
        <title>Genomic Encyclopedia of Archaeal and Bacterial Type Strains, Phase II (KMG-II): from individual species to whole genera.</title>
        <authorList>
            <person name="Goeker M."/>
        </authorList>
    </citation>
    <scope>NUCLEOTIDE SEQUENCE [LARGE SCALE GENOMIC DNA]</scope>
    <source>
        <strain evidence="2 3">DSM 11458</strain>
    </source>
</reference>
<keyword evidence="1" id="KW-0812">Transmembrane</keyword>
<name>A0A420DR08_9RHOB</name>
<organism evidence="2 3">
    <name type="scientific">Sulfitobacter guttiformis</name>
    <dbReference type="NCBI Taxonomy" id="74349"/>
    <lineage>
        <taxon>Bacteria</taxon>
        <taxon>Pseudomonadati</taxon>
        <taxon>Pseudomonadota</taxon>
        <taxon>Alphaproteobacteria</taxon>
        <taxon>Rhodobacterales</taxon>
        <taxon>Roseobacteraceae</taxon>
        <taxon>Sulfitobacter</taxon>
    </lineage>
</organism>
<comment type="caution">
    <text evidence="2">The sequence shown here is derived from an EMBL/GenBank/DDBJ whole genome shotgun (WGS) entry which is preliminary data.</text>
</comment>
<keyword evidence="1" id="KW-0472">Membrane</keyword>
<keyword evidence="1" id="KW-1133">Transmembrane helix</keyword>
<sequence length="43" mass="4766">MAFVNFVLVGLLGTMLAISLYMAKVQISYENEMRSVPHAYGLS</sequence>
<dbReference type="EMBL" id="RAQK01000001">
    <property type="protein sequence ID" value="RKE96685.1"/>
    <property type="molecule type" value="Genomic_DNA"/>
</dbReference>
<evidence type="ECO:0000313" key="2">
    <source>
        <dbReference type="EMBL" id="RKE96685.1"/>
    </source>
</evidence>
<dbReference type="RefSeq" id="WP_269667568.1">
    <property type="nucleotide sequence ID" value="NZ_RAQK01000001.1"/>
</dbReference>
<evidence type="ECO:0000313" key="3">
    <source>
        <dbReference type="Proteomes" id="UP000284407"/>
    </source>
</evidence>
<proteinExistence type="predicted"/>
<evidence type="ECO:0000256" key="1">
    <source>
        <dbReference type="SAM" id="Phobius"/>
    </source>
</evidence>
<gene>
    <name evidence="2" type="ORF">C8N30_1252</name>
</gene>
<protein>
    <submittedName>
        <fullName evidence="2">Uncharacterized protein</fullName>
    </submittedName>
</protein>
<feature type="transmembrane region" description="Helical" evidence="1">
    <location>
        <begin position="6"/>
        <end position="23"/>
    </location>
</feature>
<accession>A0A420DR08</accession>